<protein>
    <recommendedName>
        <fullName evidence="4">Lipoprotein</fullName>
    </recommendedName>
</protein>
<gene>
    <name evidence="2" type="ORF">SAMN04488040_0974</name>
</gene>
<evidence type="ECO:0008006" key="4">
    <source>
        <dbReference type="Google" id="ProtNLM"/>
    </source>
</evidence>
<dbReference type="EMBL" id="FPAJ01000001">
    <property type="protein sequence ID" value="SFS56391.1"/>
    <property type="molecule type" value="Genomic_DNA"/>
</dbReference>
<keyword evidence="3" id="KW-1185">Reference proteome</keyword>
<dbReference type="AlphaFoldDB" id="A0A1I6QVA7"/>
<dbReference type="PROSITE" id="PS51257">
    <property type="entry name" value="PROKAR_LIPOPROTEIN"/>
    <property type="match status" value="1"/>
</dbReference>
<organism evidence="2 3">
    <name type="scientific">Sulfitobacter marinus</name>
    <dbReference type="NCBI Taxonomy" id="394264"/>
    <lineage>
        <taxon>Bacteria</taxon>
        <taxon>Pseudomonadati</taxon>
        <taxon>Pseudomonadota</taxon>
        <taxon>Alphaproteobacteria</taxon>
        <taxon>Rhodobacterales</taxon>
        <taxon>Roseobacteraceae</taxon>
        <taxon>Sulfitobacter</taxon>
    </lineage>
</organism>
<dbReference type="Proteomes" id="UP000199239">
    <property type="component" value="Unassembled WGS sequence"/>
</dbReference>
<feature type="chain" id="PRO_5011516418" description="Lipoprotein" evidence="1">
    <location>
        <begin position="19"/>
        <end position="95"/>
    </location>
</feature>
<name>A0A1I6QVA7_9RHOB</name>
<reference evidence="3" key="1">
    <citation type="submission" date="2016-10" db="EMBL/GenBank/DDBJ databases">
        <authorList>
            <person name="Varghese N."/>
            <person name="Submissions S."/>
        </authorList>
    </citation>
    <scope>NUCLEOTIDE SEQUENCE [LARGE SCALE GENOMIC DNA]</scope>
    <source>
        <strain evidence="3">DSM 23422</strain>
    </source>
</reference>
<keyword evidence="1" id="KW-0732">Signal</keyword>
<evidence type="ECO:0000313" key="3">
    <source>
        <dbReference type="Proteomes" id="UP000199239"/>
    </source>
</evidence>
<accession>A0A1I6QVA7</accession>
<sequence length="95" mass="10381">MHVSLRFALCLPFMVLTACEDMAVANDPAARAELKAHRSCLRAVEKHTGVSGGVINTTIPIVETRQYIINVPGIAPWTCYTDENGAAKQLIETRL</sequence>
<feature type="signal peptide" evidence="1">
    <location>
        <begin position="1"/>
        <end position="18"/>
    </location>
</feature>
<evidence type="ECO:0000256" key="1">
    <source>
        <dbReference type="SAM" id="SignalP"/>
    </source>
</evidence>
<evidence type="ECO:0000313" key="2">
    <source>
        <dbReference type="EMBL" id="SFS56391.1"/>
    </source>
</evidence>
<dbReference type="RefSeq" id="WP_093915149.1">
    <property type="nucleotide sequence ID" value="NZ_FPAJ01000001.1"/>
</dbReference>
<proteinExistence type="predicted"/>
<dbReference type="OrthoDB" id="7727637at2"/>